<evidence type="ECO:0000256" key="8">
    <source>
        <dbReference type="ARBA" id="ARBA00023065"/>
    </source>
</evidence>
<dbReference type="SMART" id="SM00382">
    <property type="entry name" value="AAA"/>
    <property type="match status" value="1"/>
</dbReference>
<evidence type="ECO:0000313" key="13">
    <source>
        <dbReference type="Proteomes" id="UP000727962"/>
    </source>
</evidence>
<dbReference type="EMBL" id="JACOSL010000046">
    <property type="protein sequence ID" value="MBI1756956.1"/>
    <property type="molecule type" value="Genomic_DNA"/>
</dbReference>
<name>A0A931M112_FIMGI</name>
<dbReference type="GO" id="GO:0016887">
    <property type="term" value="F:ATP hydrolysis activity"/>
    <property type="evidence" value="ECO:0007669"/>
    <property type="project" value="InterPro"/>
</dbReference>
<gene>
    <name evidence="12" type="ORF">HYR64_07615</name>
</gene>
<accession>A0A931M112</accession>
<evidence type="ECO:0000256" key="1">
    <source>
        <dbReference type="ARBA" id="ARBA00004496"/>
    </source>
</evidence>
<evidence type="ECO:0000259" key="11">
    <source>
        <dbReference type="SMART" id="SM00382"/>
    </source>
</evidence>
<comment type="subcellular location">
    <subcellularLocation>
        <location evidence="1">Cytoplasm</location>
    </subcellularLocation>
</comment>
<dbReference type="CDD" id="cd01136">
    <property type="entry name" value="ATPase_flagellum-secretory_path_III"/>
    <property type="match status" value="1"/>
</dbReference>
<dbReference type="InterPro" id="IPR000194">
    <property type="entry name" value="ATPase_F1/V1/A1_a/bsu_nucl-bd"/>
</dbReference>
<dbReference type="InterPro" id="IPR027417">
    <property type="entry name" value="P-loop_NTPase"/>
</dbReference>
<dbReference type="SUPFAM" id="SSF52540">
    <property type="entry name" value="P-loop containing nucleoside triphosphate hydrolases"/>
    <property type="match status" value="1"/>
</dbReference>
<dbReference type="InterPro" id="IPR020003">
    <property type="entry name" value="ATPase_a/bsu_AS"/>
</dbReference>
<keyword evidence="5" id="KW-0067">ATP-binding</keyword>
<evidence type="ECO:0000313" key="12">
    <source>
        <dbReference type="EMBL" id="MBI1756956.1"/>
    </source>
</evidence>
<proteinExistence type="predicted"/>
<dbReference type="FunFam" id="3.40.50.12240:FF:000002">
    <property type="entry name" value="Flagellum-specific ATP synthase FliI"/>
    <property type="match status" value="1"/>
</dbReference>
<dbReference type="InterPro" id="IPR003593">
    <property type="entry name" value="AAA+_ATPase"/>
</dbReference>
<dbReference type="GO" id="GO:0005524">
    <property type="term" value="F:ATP binding"/>
    <property type="evidence" value="ECO:0007669"/>
    <property type="project" value="UniProtKB-KW"/>
</dbReference>
<evidence type="ECO:0000256" key="9">
    <source>
        <dbReference type="ARBA" id="ARBA00034006"/>
    </source>
</evidence>
<comment type="catalytic activity">
    <reaction evidence="9">
        <text>ATP + H2O + cellular proteinSide 1 = ADP + phosphate + cellular proteinSide 2.</text>
        <dbReference type="EC" id="7.4.2.8"/>
    </reaction>
</comment>
<feature type="domain" description="AAA+ ATPase" evidence="11">
    <location>
        <begin position="188"/>
        <end position="369"/>
    </location>
</feature>
<evidence type="ECO:0000256" key="2">
    <source>
        <dbReference type="ARBA" id="ARBA00022448"/>
    </source>
</evidence>
<feature type="compositionally biased region" description="Basic residues" evidence="10">
    <location>
        <begin position="1"/>
        <end position="17"/>
    </location>
</feature>
<reference evidence="12" key="1">
    <citation type="submission" date="2020-07" db="EMBL/GenBank/DDBJ databases">
        <title>Huge and variable diversity of episymbiotic CPR bacteria and DPANN archaea in groundwater ecosystems.</title>
        <authorList>
            <person name="He C.Y."/>
            <person name="Keren R."/>
            <person name="Whittaker M."/>
            <person name="Farag I.F."/>
            <person name="Doudna J."/>
            <person name="Cate J.H.D."/>
            <person name="Banfield J.F."/>
        </authorList>
    </citation>
    <scope>NUCLEOTIDE SEQUENCE</scope>
    <source>
        <strain evidence="12">NC_groundwater_17_Pr7_B-0.1um_64_12</strain>
    </source>
</reference>
<dbReference type="Pfam" id="PF02874">
    <property type="entry name" value="ATP-synt_ab_N"/>
    <property type="match status" value="1"/>
</dbReference>
<keyword evidence="4" id="KW-0547">Nucleotide-binding</keyword>
<dbReference type="CDD" id="cd18117">
    <property type="entry name" value="ATP-synt_flagellum-secretory_path_III_N"/>
    <property type="match status" value="1"/>
</dbReference>
<evidence type="ECO:0000256" key="10">
    <source>
        <dbReference type="SAM" id="MobiDB-lite"/>
    </source>
</evidence>
<organism evidence="12 13">
    <name type="scientific">Fimbriimonas ginsengisoli</name>
    <dbReference type="NCBI Taxonomy" id="1005039"/>
    <lineage>
        <taxon>Bacteria</taxon>
        <taxon>Bacillati</taxon>
        <taxon>Armatimonadota</taxon>
        <taxon>Fimbriimonadia</taxon>
        <taxon>Fimbriimonadales</taxon>
        <taxon>Fimbriimonadaceae</taxon>
        <taxon>Fimbriimonas</taxon>
    </lineage>
</organism>
<dbReference type="Pfam" id="PF18269">
    <property type="entry name" value="T3SS_ATPase_C"/>
    <property type="match status" value="1"/>
</dbReference>
<feature type="region of interest" description="Disordered" evidence="10">
    <location>
        <begin position="1"/>
        <end position="27"/>
    </location>
</feature>
<dbReference type="GO" id="GO:0005737">
    <property type="term" value="C:cytoplasm"/>
    <property type="evidence" value="ECO:0007669"/>
    <property type="project" value="UniProtKB-SubCell"/>
</dbReference>
<dbReference type="PANTHER" id="PTHR15184:SF9">
    <property type="entry name" value="SPI-1 TYPE 3 SECRETION SYSTEM ATPASE"/>
    <property type="match status" value="1"/>
</dbReference>
<dbReference type="InterPro" id="IPR005714">
    <property type="entry name" value="ATPase_T3SS_FliI/YscN"/>
</dbReference>
<dbReference type="Gene3D" id="3.40.50.12240">
    <property type="match status" value="1"/>
</dbReference>
<dbReference type="GO" id="GO:0030254">
    <property type="term" value="P:protein secretion by the type III secretion system"/>
    <property type="evidence" value="ECO:0007669"/>
    <property type="project" value="InterPro"/>
</dbReference>
<evidence type="ECO:0000256" key="5">
    <source>
        <dbReference type="ARBA" id="ARBA00022840"/>
    </source>
</evidence>
<dbReference type="GO" id="GO:0008564">
    <property type="term" value="F:protein-exporting ATPase activity"/>
    <property type="evidence" value="ECO:0007669"/>
    <property type="project" value="UniProtKB-EC"/>
</dbReference>
<keyword evidence="3" id="KW-0963">Cytoplasm</keyword>
<evidence type="ECO:0000256" key="4">
    <source>
        <dbReference type="ARBA" id="ARBA00022741"/>
    </source>
</evidence>
<dbReference type="InterPro" id="IPR004100">
    <property type="entry name" value="ATPase_F1/V1/A1_a/bsu_N"/>
</dbReference>
<dbReference type="GO" id="GO:0030257">
    <property type="term" value="C:type III protein secretion system complex"/>
    <property type="evidence" value="ECO:0007669"/>
    <property type="project" value="InterPro"/>
</dbReference>
<evidence type="ECO:0000256" key="7">
    <source>
        <dbReference type="ARBA" id="ARBA00022967"/>
    </source>
</evidence>
<comment type="caution">
    <text evidence="12">The sequence shown here is derived from an EMBL/GenBank/DDBJ whole genome shotgun (WGS) entry which is preliminary data.</text>
</comment>
<keyword evidence="7" id="KW-1278">Translocase</keyword>
<dbReference type="InterPro" id="IPR040627">
    <property type="entry name" value="T3SS_ATPase_C"/>
</dbReference>
<keyword evidence="8" id="KW-0406">Ion transport</keyword>
<dbReference type="Proteomes" id="UP000727962">
    <property type="component" value="Unassembled WGS sequence"/>
</dbReference>
<protein>
    <submittedName>
        <fullName evidence="12">FliI/YscN family ATPase</fullName>
    </submittedName>
</protein>
<dbReference type="PANTHER" id="PTHR15184">
    <property type="entry name" value="ATP SYNTHASE"/>
    <property type="match status" value="1"/>
</dbReference>
<dbReference type="PROSITE" id="PS00152">
    <property type="entry name" value="ATPASE_ALPHA_BETA"/>
    <property type="match status" value="1"/>
</dbReference>
<dbReference type="AlphaFoldDB" id="A0A931M112"/>
<sequence>MHHRDRIRRDRCKRRGQAARLERRTQESGVSATPALARLKEVASSAPLVRVYGRVVQVVGLVIESVGPNARIGDLCLILSENGEAIRSEVVGFREGRTLLMPLGELKGVRSGCMVLGRGRCLEVPFGKALLGRTLNGLGEPMDGLGALRSEGLRPVHAVPPNALERRLIEIPFETGVRAIDSLMTVGEGQRIGIFSGSGIGKSTLLGMIARHCHADVNVIALVGERGREVREFIKNDLGPDGLARSIVVCATSEQPALVRIKAAMTATAIAEGFRDQGLRVLLMMDSVTRFAMAQREVGLAVGEPPSTKGYTPSVFALLPRLLERAGNAAKGSITGIYSVLVEGDDTNEPVADSVRSILDGHIVLTRKLANRGHYPPIDPLQSLSRTMPSVVGEEELEAARQARELLAAYDDIEDLVNIGAYKPGANPAADRALALHPKLGEFLRQRTDDGCPLAEATLRLKEILSEAVPIPA</sequence>
<evidence type="ECO:0000256" key="3">
    <source>
        <dbReference type="ARBA" id="ARBA00022490"/>
    </source>
</evidence>
<dbReference type="Pfam" id="PF00006">
    <property type="entry name" value="ATP-synt_ab"/>
    <property type="match status" value="1"/>
</dbReference>
<dbReference type="NCBIfam" id="TIGR01026">
    <property type="entry name" value="fliI_yscN"/>
    <property type="match status" value="1"/>
</dbReference>
<keyword evidence="6" id="KW-0653">Protein transport</keyword>
<dbReference type="GO" id="GO:0046933">
    <property type="term" value="F:proton-transporting ATP synthase activity, rotational mechanism"/>
    <property type="evidence" value="ECO:0007669"/>
    <property type="project" value="TreeGrafter"/>
</dbReference>
<keyword evidence="2" id="KW-0813">Transport</keyword>
<evidence type="ECO:0000256" key="6">
    <source>
        <dbReference type="ARBA" id="ARBA00022927"/>
    </source>
</evidence>
<dbReference type="InterPro" id="IPR050053">
    <property type="entry name" value="ATPase_alpha/beta_chains"/>
</dbReference>